<evidence type="ECO:0000313" key="6">
    <source>
        <dbReference type="EMBL" id="MBF7955634.1"/>
    </source>
</evidence>
<dbReference type="Pfam" id="PF00126">
    <property type="entry name" value="HTH_1"/>
    <property type="match status" value="1"/>
</dbReference>
<keyword evidence="7" id="KW-1185">Reference proteome</keyword>
<dbReference type="Gene3D" id="3.40.190.290">
    <property type="match status" value="1"/>
</dbReference>
<dbReference type="Pfam" id="PF03466">
    <property type="entry name" value="LysR_substrate"/>
    <property type="match status" value="1"/>
</dbReference>
<evidence type="ECO:0000259" key="5">
    <source>
        <dbReference type="PROSITE" id="PS50931"/>
    </source>
</evidence>
<dbReference type="Gene3D" id="1.10.10.10">
    <property type="entry name" value="Winged helix-like DNA-binding domain superfamily/Winged helix DNA-binding domain"/>
    <property type="match status" value="1"/>
</dbReference>
<sequence>MDRLTSMNVFVRAAELGSFAAAANDLRLSPQMVAKHIARLESRLGTALLNRTTRRQHLTDIGRSYYERCKIVLSEAEAADAIALEMKVTPSGTLRVNAPVTFGTSTLAPFITQYLAQYPETQVELTLSDRLVDPVEEGYEVILRIGELTDSQMIAYPLRPYRLIACASPGYLAQRGIPLTPAELAQHSCLVYGIWSPQAPCRWQFSQDGKTQEIQPEGRLRSNDWRALLHAAVSGYGVTLGPEDVLKEEITAGRLVQVLPDYDGPSRPMHVLTPAGLRQTVKIRSFIQALRDAFA</sequence>
<dbReference type="PANTHER" id="PTHR30537">
    <property type="entry name" value="HTH-TYPE TRANSCRIPTIONAL REGULATOR"/>
    <property type="match status" value="1"/>
</dbReference>
<dbReference type="InterPro" id="IPR000847">
    <property type="entry name" value="LysR_HTH_N"/>
</dbReference>
<proteinExistence type="inferred from homology"/>
<dbReference type="InterPro" id="IPR036388">
    <property type="entry name" value="WH-like_DNA-bd_sf"/>
</dbReference>
<gene>
    <name evidence="6" type="ORF">IV431_08740</name>
</gene>
<dbReference type="InterPro" id="IPR036390">
    <property type="entry name" value="WH_DNA-bd_sf"/>
</dbReference>
<protein>
    <submittedName>
        <fullName evidence="6">LysR family transcriptional regulator</fullName>
    </submittedName>
</protein>
<evidence type="ECO:0000313" key="7">
    <source>
        <dbReference type="Proteomes" id="UP000600307"/>
    </source>
</evidence>
<comment type="caution">
    <text evidence="6">The sequence shown here is derived from an EMBL/GenBank/DDBJ whole genome shotgun (WGS) entry which is preliminary data.</text>
</comment>
<dbReference type="PANTHER" id="PTHR30537:SF5">
    <property type="entry name" value="HTH-TYPE TRANSCRIPTIONAL ACTIVATOR TTDR-RELATED"/>
    <property type="match status" value="1"/>
</dbReference>
<dbReference type="Proteomes" id="UP000600307">
    <property type="component" value="Unassembled WGS sequence"/>
</dbReference>
<dbReference type="SUPFAM" id="SSF53850">
    <property type="entry name" value="Periplasmic binding protein-like II"/>
    <property type="match status" value="1"/>
</dbReference>
<comment type="similarity">
    <text evidence="1">Belongs to the LysR transcriptional regulatory family.</text>
</comment>
<dbReference type="PROSITE" id="PS50931">
    <property type="entry name" value="HTH_LYSR"/>
    <property type="match status" value="1"/>
</dbReference>
<keyword evidence="3" id="KW-0238">DNA-binding</keyword>
<feature type="domain" description="HTH lysR-type" evidence="5">
    <location>
        <begin position="1"/>
        <end position="59"/>
    </location>
</feature>
<reference evidence="6 7" key="1">
    <citation type="submission" date="2020-11" db="EMBL/GenBank/DDBJ databases">
        <title>Taxonomic investigation of Rahnella spp.</title>
        <authorList>
            <person name="Lee S.D."/>
        </authorList>
    </citation>
    <scope>NUCLEOTIDE SEQUENCE [LARGE SCALE GENOMIC DNA]</scope>
    <source>
        <strain evidence="6 7">SAP-10</strain>
    </source>
</reference>
<keyword evidence="4" id="KW-0804">Transcription</keyword>
<dbReference type="SUPFAM" id="SSF46785">
    <property type="entry name" value="Winged helix' DNA-binding domain"/>
    <property type="match status" value="1"/>
</dbReference>
<evidence type="ECO:0000256" key="1">
    <source>
        <dbReference type="ARBA" id="ARBA00009437"/>
    </source>
</evidence>
<evidence type="ECO:0000256" key="4">
    <source>
        <dbReference type="ARBA" id="ARBA00023163"/>
    </source>
</evidence>
<dbReference type="EMBL" id="JADOBH010000002">
    <property type="protein sequence ID" value="MBF7955634.1"/>
    <property type="molecule type" value="Genomic_DNA"/>
</dbReference>
<dbReference type="RefSeq" id="WP_195817077.1">
    <property type="nucleotide sequence ID" value="NZ_JADOBH010000002.1"/>
</dbReference>
<name>A0ABS0DP14_9GAMM</name>
<accession>A0ABS0DP14</accession>
<dbReference type="InterPro" id="IPR058163">
    <property type="entry name" value="LysR-type_TF_proteobact-type"/>
</dbReference>
<keyword evidence="2" id="KW-0805">Transcription regulation</keyword>
<organism evidence="6 7">
    <name type="scientific">Rahnella victoriana</name>
    <dbReference type="NCBI Taxonomy" id="1510570"/>
    <lineage>
        <taxon>Bacteria</taxon>
        <taxon>Pseudomonadati</taxon>
        <taxon>Pseudomonadota</taxon>
        <taxon>Gammaproteobacteria</taxon>
        <taxon>Enterobacterales</taxon>
        <taxon>Yersiniaceae</taxon>
        <taxon>Rahnella</taxon>
    </lineage>
</organism>
<evidence type="ECO:0000256" key="2">
    <source>
        <dbReference type="ARBA" id="ARBA00023015"/>
    </source>
</evidence>
<dbReference type="InterPro" id="IPR005119">
    <property type="entry name" value="LysR_subst-bd"/>
</dbReference>
<evidence type="ECO:0000256" key="3">
    <source>
        <dbReference type="ARBA" id="ARBA00023125"/>
    </source>
</evidence>